<dbReference type="Proteomes" id="UP000785679">
    <property type="component" value="Unassembled WGS sequence"/>
</dbReference>
<keyword evidence="2" id="KW-1185">Reference proteome</keyword>
<name>A0A8J8N9F2_HALGN</name>
<gene>
    <name evidence="1" type="ORF">FGO68_gene3956</name>
</gene>
<evidence type="ECO:0000313" key="1">
    <source>
        <dbReference type="EMBL" id="TNV70753.1"/>
    </source>
</evidence>
<evidence type="ECO:0000313" key="2">
    <source>
        <dbReference type="Proteomes" id="UP000785679"/>
    </source>
</evidence>
<dbReference type="EMBL" id="RRYP01033200">
    <property type="protein sequence ID" value="TNV70753.1"/>
    <property type="molecule type" value="Genomic_DNA"/>
</dbReference>
<accession>A0A8J8N9F2</accession>
<dbReference type="AlphaFoldDB" id="A0A8J8N9F2"/>
<sequence>MPNAIFLFAFITFPIKECVLATSIPIPLLELSLILVPIFIIPESNTSSQILFIEFPLILIPLISINQHHFALLRETIIPLAFKQERSIITICAEQQSIAITNAFQTLPIVYTRQEISPSMPFFHSFKLFSLDSVIQILPFSQSLNKQSILLNYISKLLLPVMPDHSNQLIKLGFFKLVVQWQHHLLLRLLFFNLPLIYLKLRWLDILEELCGLRDKNFNVQFIDKAMLNKANNLLFHQFMAQQLVNVYPFNRLLLKQQFQKGSHYLTDCMILSEFKARQS</sequence>
<comment type="caution">
    <text evidence="1">The sequence shown here is derived from an EMBL/GenBank/DDBJ whole genome shotgun (WGS) entry which is preliminary data.</text>
</comment>
<reference evidence="1" key="1">
    <citation type="submission" date="2019-06" db="EMBL/GenBank/DDBJ databases">
        <authorList>
            <person name="Zheng W."/>
        </authorList>
    </citation>
    <scope>NUCLEOTIDE SEQUENCE</scope>
    <source>
        <strain evidence="1">QDHG01</strain>
    </source>
</reference>
<proteinExistence type="predicted"/>
<organism evidence="1 2">
    <name type="scientific">Halteria grandinella</name>
    <dbReference type="NCBI Taxonomy" id="5974"/>
    <lineage>
        <taxon>Eukaryota</taxon>
        <taxon>Sar</taxon>
        <taxon>Alveolata</taxon>
        <taxon>Ciliophora</taxon>
        <taxon>Intramacronucleata</taxon>
        <taxon>Spirotrichea</taxon>
        <taxon>Stichotrichia</taxon>
        <taxon>Sporadotrichida</taxon>
        <taxon>Halteriidae</taxon>
        <taxon>Halteria</taxon>
    </lineage>
</organism>
<protein>
    <submittedName>
        <fullName evidence="1">Uncharacterized protein</fullName>
    </submittedName>
</protein>